<evidence type="ECO:0000313" key="3">
    <source>
        <dbReference type="Proteomes" id="UP001595791"/>
    </source>
</evidence>
<sequence length="817" mass="84775">MYKLRRTALILAASLGATAAHATFYTIDSAPRLLKPAEQAATTSDTFLPITQVEPGLRAYILPYSVSSSRVATPGNMPTTWENGTLKAGAVLQLRILVPPGVSTVLLDTTSATNFGTYSGTSGRNLLLCPNIPVPTSTCPVSYMPSVSSSEGYIDYTDRTHFGEGSAAPLAGALFPNADMSGASDKPRWFNFYYFVPSSHGGGGILLNSFGLRMFLDNQANVDLYNRWLAARPWSSHSIPGVAKEASCDGLQQNWVSDCSGVAPWPGQVVGPTPGPTALAFGARTGAELNAVVESSELTQAGNGGPWQVSITGGEYSLNGAAYTSQNGQIKIGDRIKLRLTTAGTPQTSRQAVLTVGTISSTFAVTTKDQATQLLSVIALKDGQGKVFTGRSASLLDEQVRITESQLGALKGSVRAQLSGNAKFSLGSTISFSADRAGVGEPVPIKITAQNASDLPIDLPTDPGDRVTGYLQIGNGAPLQLDLGNVTTPGELTLNLSGALSNSTKIAQVVDATTYPNLSSQVALTPGGSAVAVPEIKIAESTNGALALDGNKTLAILLPNDVTFDTAAAPTLAVSNASGVLATVQLTSSFGSTGRDLKLTLPDTWDSAKTGPYTISIKGLKIQASSNAVASDLEAVVGGAKLTGTVALSDADIGWDYGAKATRKGIKLGTVGQGEIPWTISPGLVSVADPKSAVISGIKIKANSKDLGKPGASFVAAILDKTLLFLTPAGWLPYSDLLNCYATNSCQGRQLAFQKVDKLDGFTIDVLPQAFDISALKPLQLIIGYGAGNADNPLPYDPAGAFGSMLKGGNFKVIYNQ</sequence>
<evidence type="ECO:0000256" key="1">
    <source>
        <dbReference type="SAM" id="SignalP"/>
    </source>
</evidence>
<name>A0ABV8MXD8_9NEIS</name>
<reference evidence="3" key="1">
    <citation type="journal article" date="2019" name="Int. J. Syst. Evol. Microbiol.">
        <title>The Global Catalogue of Microorganisms (GCM) 10K type strain sequencing project: providing services to taxonomists for standard genome sequencing and annotation.</title>
        <authorList>
            <consortium name="The Broad Institute Genomics Platform"/>
            <consortium name="The Broad Institute Genome Sequencing Center for Infectious Disease"/>
            <person name="Wu L."/>
            <person name="Ma J."/>
        </authorList>
    </citation>
    <scope>NUCLEOTIDE SEQUENCE [LARGE SCALE GENOMIC DNA]</scope>
    <source>
        <strain evidence="3">LMG 29894</strain>
    </source>
</reference>
<evidence type="ECO:0000313" key="2">
    <source>
        <dbReference type="EMBL" id="MFC4161828.1"/>
    </source>
</evidence>
<dbReference type="RefSeq" id="WP_378168391.1">
    <property type="nucleotide sequence ID" value="NZ_JBHSBU010000002.1"/>
</dbReference>
<comment type="caution">
    <text evidence="2">The sequence shown here is derived from an EMBL/GenBank/DDBJ whole genome shotgun (WGS) entry which is preliminary data.</text>
</comment>
<proteinExistence type="predicted"/>
<keyword evidence="1" id="KW-0732">Signal</keyword>
<feature type="chain" id="PRO_5046713126" evidence="1">
    <location>
        <begin position="23"/>
        <end position="817"/>
    </location>
</feature>
<accession>A0ABV8MXD8</accession>
<feature type="signal peptide" evidence="1">
    <location>
        <begin position="1"/>
        <end position="22"/>
    </location>
</feature>
<organism evidence="2 3">
    <name type="scientific">Chitinimonas lacunae</name>
    <dbReference type="NCBI Taxonomy" id="1963018"/>
    <lineage>
        <taxon>Bacteria</taxon>
        <taxon>Pseudomonadati</taxon>
        <taxon>Pseudomonadota</taxon>
        <taxon>Betaproteobacteria</taxon>
        <taxon>Neisseriales</taxon>
        <taxon>Chitinibacteraceae</taxon>
        <taxon>Chitinimonas</taxon>
    </lineage>
</organism>
<dbReference type="EMBL" id="JBHSBU010000002">
    <property type="protein sequence ID" value="MFC4161828.1"/>
    <property type="molecule type" value="Genomic_DNA"/>
</dbReference>
<dbReference type="Proteomes" id="UP001595791">
    <property type="component" value="Unassembled WGS sequence"/>
</dbReference>
<keyword evidence="3" id="KW-1185">Reference proteome</keyword>
<gene>
    <name evidence="2" type="ORF">ACFOW7_21040</name>
</gene>
<protein>
    <submittedName>
        <fullName evidence="2">Uncharacterized protein</fullName>
    </submittedName>
</protein>